<dbReference type="SUPFAM" id="SSF46894">
    <property type="entry name" value="C-terminal effector domain of the bipartite response regulators"/>
    <property type="match status" value="1"/>
</dbReference>
<dbReference type="PRINTS" id="PR00038">
    <property type="entry name" value="HTHLUXR"/>
</dbReference>
<dbReference type="PROSITE" id="PS50043">
    <property type="entry name" value="HTH_LUXR_2"/>
    <property type="match status" value="1"/>
</dbReference>
<dbReference type="GO" id="GO:0006355">
    <property type="term" value="P:regulation of DNA-templated transcription"/>
    <property type="evidence" value="ECO:0007669"/>
    <property type="project" value="InterPro"/>
</dbReference>
<accession>A0A1X1WB54</accession>
<dbReference type="InterPro" id="IPR036388">
    <property type="entry name" value="WH-like_DNA-bd_sf"/>
</dbReference>
<dbReference type="Pfam" id="PF00196">
    <property type="entry name" value="GerE"/>
    <property type="match status" value="1"/>
</dbReference>
<dbReference type="Pfam" id="PF13191">
    <property type="entry name" value="AAA_16"/>
    <property type="match status" value="1"/>
</dbReference>
<evidence type="ECO:0000313" key="4">
    <source>
        <dbReference type="EMBL" id="ORV83768.1"/>
    </source>
</evidence>
<dbReference type="Gene3D" id="1.10.10.10">
    <property type="entry name" value="Winged helix-like DNA-binding domain superfamily/Winged helix DNA-binding domain"/>
    <property type="match status" value="1"/>
</dbReference>
<dbReference type="AlphaFoldDB" id="A0A1X1WB54"/>
<dbReference type="InterPro" id="IPR027417">
    <property type="entry name" value="P-loop_NTPase"/>
</dbReference>
<keyword evidence="2" id="KW-0067">ATP-binding</keyword>
<dbReference type="RefSeq" id="WP_085177492.1">
    <property type="nucleotide sequence ID" value="NZ_LQPC01000049.1"/>
</dbReference>
<dbReference type="SMART" id="SM00421">
    <property type="entry name" value="HTH_LUXR"/>
    <property type="match status" value="1"/>
</dbReference>
<name>A0A1X1WB54_MYCIR</name>
<dbReference type="CDD" id="cd06170">
    <property type="entry name" value="LuxR_C_like"/>
    <property type="match status" value="1"/>
</dbReference>
<dbReference type="PANTHER" id="PTHR16305">
    <property type="entry name" value="TESTICULAR SOLUBLE ADENYLYL CYCLASE"/>
    <property type="match status" value="1"/>
</dbReference>
<evidence type="ECO:0000259" key="3">
    <source>
        <dbReference type="PROSITE" id="PS50043"/>
    </source>
</evidence>
<dbReference type="GO" id="GO:0005737">
    <property type="term" value="C:cytoplasm"/>
    <property type="evidence" value="ECO:0007669"/>
    <property type="project" value="TreeGrafter"/>
</dbReference>
<dbReference type="GO" id="GO:0005524">
    <property type="term" value="F:ATP binding"/>
    <property type="evidence" value="ECO:0007669"/>
    <property type="project" value="UniProtKB-KW"/>
</dbReference>
<reference evidence="4 5" key="1">
    <citation type="submission" date="2016-01" db="EMBL/GenBank/DDBJ databases">
        <title>The new phylogeny of the genus Mycobacterium.</title>
        <authorList>
            <person name="Tarcisio F."/>
            <person name="Conor M."/>
            <person name="Antonella G."/>
            <person name="Elisabetta G."/>
            <person name="Giulia F.S."/>
            <person name="Sara T."/>
            <person name="Anna F."/>
            <person name="Clotilde B."/>
            <person name="Roberto B."/>
            <person name="Veronica D.S."/>
            <person name="Fabio R."/>
            <person name="Monica P."/>
            <person name="Olivier J."/>
            <person name="Enrico T."/>
            <person name="Nicola S."/>
        </authorList>
    </citation>
    <scope>NUCLEOTIDE SEQUENCE [LARGE SCALE GENOMIC DNA]</scope>
    <source>
        <strain evidence="4 5">DSM 45541</strain>
    </source>
</reference>
<dbReference type="SUPFAM" id="SSF52540">
    <property type="entry name" value="P-loop containing nucleoside triphosphate hydrolases"/>
    <property type="match status" value="1"/>
</dbReference>
<dbReference type="Gene3D" id="1.25.40.10">
    <property type="entry name" value="Tetratricopeptide repeat domain"/>
    <property type="match status" value="2"/>
</dbReference>
<evidence type="ECO:0000313" key="5">
    <source>
        <dbReference type="Proteomes" id="UP000193622"/>
    </source>
</evidence>
<dbReference type="InterPro" id="IPR016032">
    <property type="entry name" value="Sig_transdc_resp-reg_C-effctor"/>
</dbReference>
<dbReference type="InterPro" id="IPR041664">
    <property type="entry name" value="AAA_16"/>
</dbReference>
<dbReference type="InterPro" id="IPR011990">
    <property type="entry name" value="TPR-like_helical_dom_sf"/>
</dbReference>
<dbReference type="InterPro" id="IPR000792">
    <property type="entry name" value="Tscrpt_reg_LuxR_C"/>
</dbReference>
<protein>
    <submittedName>
        <fullName evidence="4">LuxR family transcriptional regulator</fullName>
    </submittedName>
</protein>
<comment type="caution">
    <text evidence="4">The sequence shown here is derived from an EMBL/GenBank/DDBJ whole genome shotgun (WGS) entry which is preliminary data.</text>
</comment>
<proteinExistence type="predicted"/>
<dbReference type="GO" id="GO:0004016">
    <property type="term" value="F:adenylate cyclase activity"/>
    <property type="evidence" value="ECO:0007669"/>
    <property type="project" value="TreeGrafter"/>
</dbReference>
<dbReference type="Proteomes" id="UP000193622">
    <property type="component" value="Unassembled WGS sequence"/>
</dbReference>
<organism evidence="4 5">
    <name type="scientific">Mycolicibacterium iranicum</name>
    <name type="common">Mycobacterium iranicum</name>
    <dbReference type="NCBI Taxonomy" id="912594"/>
    <lineage>
        <taxon>Bacteria</taxon>
        <taxon>Bacillati</taxon>
        <taxon>Actinomycetota</taxon>
        <taxon>Actinomycetes</taxon>
        <taxon>Mycobacteriales</taxon>
        <taxon>Mycobacteriaceae</taxon>
        <taxon>Mycolicibacterium</taxon>
    </lineage>
</organism>
<dbReference type="GO" id="GO:0003677">
    <property type="term" value="F:DNA binding"/>
    <property type="evidence" value="ECO:0007669"/>
    <property type="project" value="InterPro"/>
</dbReference>
<dbReference type="SUPFAM" id="SSF48452">
    <property type="entry name" value="TPR-like"/>
    <property type="match status" value="3"/>
</dbReference>
<keyword evidence="1" id="KW-0547">Nucleotide-binding</keyword>
<dbReference type="PROSITE" id="PS00622">
    <property type="entry name" value="HTH_LUXR_1"/>
    <property type="match status" value="1"/>
</dbReference>
<dbReference type="EMBL" id="LQPC01000049">
    <property type="protein sequence ID" value="ORV83768.1"/>
    <property type="molecule type" value="Genomic_DNA"/>
</dbReference>
<sequence length="918" mass="98749">MAAGVVSRDAESAAVAGFLDATTHEPSSLLIEGEAGIGKTTIWLAGVEQARERGFHVLTARPAHTESVLSYVALADLLSRVDTTVLDSLPEPQRFALDRVLLRGDPGDTPTDPRAVAAAFLSVIDTLAEVRPVLICIDDLQWLDHSSAAAVAFAARRLSGAVGVITAMRSDASPALDLFRNRLPRTESSSRLVVGPLSLGALRTIVSQRLGLSLPRPTMVRIHDISRGNPFYALQLAYASAHDEISMRTTLSDLVRARISEVGTETQEALLAAACAGSPTIDLIARAMNVTHSRVAEILDEAEDHKLIHYEGQRIRFSHPLLAAGIHAEAPAPRRRRMHATLAGIVTEPELQARHLALSATVADDQTLHSLDAAAQSAANRGAPGAAAELLDLAISLGGDTPARHIRAAGHHLHAANFNEAATRLEQIIDTLPSGQVRAEALTLLAKVRTAEEKLAEVIAVLTRVLAESADDPGRRAYALIMLSHAQLNTAQFDASARSIDEAVTLATELDRTDLLSTALAMRTMQRFAAGRGFDEETMTRALELEDPASDIPSVLSASLNNALLLAWTGQLDRGHDAMMAVRRRSLDRGEEHQLAILDFHSFLMALWRGDMADAGLLAEDAIERANALGDPEPVCIGLTTRAALAAYAGHEQRAKEDVAEALTHLQLLGTPPMTRYPLAMLAFLEVSLGNYAAALSALEPALALIDSTPMPLEIMIGLFVPDAAEAMVAMGRLDDAERLIERFLDDGRRLDRAWMLACGGRCRAMLLAARGDVDAAADAAQLAMTEHQRLPMPFEQARTQLLVGQLERRQRRNQAASAALTEALHTFEQLGTPLWAERARAELGRANVGPHRDTTLTPSEQLVAELAASGMTNRDVAAALFISPKTVEANLSRIYRKLGIKSRAALGRLMSENLKDP</sequence>
<feature type="domain" description="HTH luxR-type" evidence="3">
    <location>
        <begin position="850"/>
        <end position="915"/>
    </location>
</feature>
<evidence type="ECO:0000256" key="2">
    <source>
        <dbReference type="ARBA" id="ARBA00022840"/>
    </source>
</evidence>
<gene>
    <name evidence="4" type="ORF">AWC12_24470</name>
</gene>
<dbReference type="PANTHER" id="PTHR16305:SF35">
    <property type="entry name" value="TRANSCRIPTIONAL ACTIVATOR DOMAIN"/>
    <property type="match status" value="1"/>
</dbReference>
<evidence type="ECO:0000256" key="1">
    <source>
        <dbReference type="ARBA" id="ARBA00022741"/>
    </source>
</evidence>